<dbReference type="InterPro" id="IPR050694">
    <property type="entry name" value="LRRC14/PRAME"/>
</dbReference>
<dbReference type="AlphaFoldDB" id="A0A813V229"/>
<name>A0A813V229_9BILA</name>
<dbReference type="Gene3D" id="3.80.10.10">
    <property type="entry name" value="Ribonuclease Inhibitor"/>
    <property type="match status" value="1"/>
</dbReference>
<protein>
    <submittedName>
        <fullName evidence="3">Uncharacterized protein</fullName>
    </submittedName>
</protein>
<evidence type="ECO:0000313" key="4">
    <source>
        <dbReference type="Proteomes" id="UP000663879"/>
    </source>
</evidence>
<evidence type="ECO:0000256" key="2">
    <source>
        <dbReference type="SAM" id="MobiDB-lite"/>
    </source>
</evidence>
<keyword evidence="1" id="KW-0677">Repeat</keyword>
<dbReference type="InterPro" id="IPR032675">
    <property type="entry name" value="LRR_dom_sf"/>
</dbReference>
<dbReference type="Proteomes" id="UP000663879">
    <property type="component" value="Unassembled WGS sequence"/>
</dbReference>
<organism evidence="3 4">
    <name type="scientific">Brachionus calyciflorus</name>
    <dbReference type="NCBI Taxonomy" id="104777"/>
    <lineage>
        <taxon>Eukaryota</taxon>
        <taxon>Metazoa</taxon>
        <taxon>Spiralia</taxon>
        <taxon>Gnathifera</taxon>
        <taxon>Rotifera</taxon>
        <taxon>Eurotatoria</taxon>
        <taxon>Monogononta</taxon>
        <taxon>Pseudotrocha</taxon>
        <taxon>Ploima</taxon>
        <taxon>Brachionidae</taxon>
        <taxon>Brachionus</taxon>
    </lineage>
</organism>
<dbReference type="SUPFAM" id="SSF52047">
    <property type="entry name" value="RNI-like"/>
    <property type="match status" value="1"/>
</dbReference>
<dbReference type="GO" id="GO:0005737">
    <property type="term" value="C:cytoplasm"/>
    <property type="evidence" value="ECO:0007669"/>
    <property type="project" value="TreeGrafter"/>
</dbReference>
<accession>A0A813V229</accession>
<keyword evidence="4" id="KW-1185">Reference proteome</keyword>
<comment type="caution">
    <text evidence="3">The sequence shown here is derived from an EMBL/GenBank/DDBJ whole genome shotgun (WGS) entry which is preliminary data.</text>
</comment>
<dbReference type="EMBL" id="CAJNOC010001122">
    <property type="protein sequence ID" value="CAF0837130.1"/>
    <property type="molecule type" value="Genomic_DNA"/>
</dbReference>
<reference evidence="3" key="1">
    <citation type="submission" date="2021-02" db="EMBL/GenBank/DDBJ databases">
        <authorList>
            <person name="Nowell W R."/>
        </authorList>
    </citation>
    <scope>NUCLEOTIDE SEQUENCE</scope>
    <source>
        <strain evidence="3">Ploen Becks lab</strain>
    </source>
</reference>
<evidence type="ECO:0000313" key="3">
    <source>
        <dbReference type="EMBL" id="CAF0837130.1"/>
    </source>
</evidence>
<gene>
    <name evidence="3" type="ORF">OXX778_LOCUS8257</name>
</gene>
<proteinExistence type="predicted"/>
<dbReference type="OrthoDB" id="8169885at2759"/>
<feature type="compositionally biased region" description="Acidic residues" evidence="2">
    <location>
        <begin position="251"/>
        <end position="268"/>
    </location>
</feature>
<sequence length="590" mass="68370">MSFNFERDHSEILSKISDSAEYKYLREFYLRLNSRGIYTKQINNRQTYQPIEDYLNSNSPLSCLSCNSILNTNDENFIKYTIDTVPKNLYKTLLKCSLLTMNDYAIYLLINNWPFPSLELGDYFKEAYSSLLLFYNTDINSYTGKIAPEILKWLLIGTKYTKLVTKLFLKNQTNENYKLKNLDITGLPISNSLLKTLLKRYYNSINGLLDESDFDMTDESDFSVDLFSSSDSSDISLDTYDTYDSSSTFSEYEDSDMDTEDDSDESDSSDSSINTDTSSECSEESDKHKKMKIPDDKHVLKYQIKLDLILVKKNHIDKFEKILKAKSKDKNRPENGYYFELIYNKLDMTIKNRSYCIIDETFDLNALEITGLGIFFSANFNEVMYTSNLIKKFKNIQDLNLSAFGRESLLNTILDNGSTTEALKNSLSELKNLKRLRLNIPGCKNKLKLLLENLSRPLEYLNLTSCGLNENDLKFLMESIHVNTIDNLVLSNNDLNAHSDAIICLLKKMKSNLHILDLGCNSFSFDVYYKILNEGISCLTNLRLLVTLDVFTFENYLRIAERLSFLRKFISWRINYSSDYYEKSRSKESL</sequence>
<evidence type="ECO:0000256" key="1">
    <source>
        <dbReference type="ARBA" id="ARBA00022737"/>
    </source>
</evidence>
<dbReference type="PANTHER" id="PTHR14224">
    <property type="entry name" value="SIMILAR TO PREFERENTIALLY EXPRESSED ANTIGEN IN MELANOMA-LIKE 3"/>
    <property type="match status" value="1"/>
</dbReference>
<dbReference type="PANTHER" id="PTHR14224:SF37">
    <property type="entry name" value="LEUCINE-RICH REPEAT-CONTAINING PROTEIN 14"/>
    <property type="match status" value="1"/>
</dbReference>
<feature type="region of interest" description="Disordered" evidence="2">
    <location>
        <begin position="246"/>
        <end position="290"/>
    </location>
</feature>
<feature type="compositionally biased region" description="Low complexity" evidence="2">
    <location>
        <begin position="269"/>
        <end position="280"/>
    </location>
</feature>